<evidence type="ECO:0000256" key="1">
    <source>
        <dbReference type="SAM" id="MobiDB-lite"/>
    </source>
</evidence>
<organism evidence="3 4">
    <name type="scientific">Cymbomonas tetramitiformis</name>
    <dbReference type="NCBI Taxonomy" id="36881"/>
    <lineage>
        <taxon>Eukaryota</taxon>
        <taxon>Viridiplantae</taxon>
        <taxon>Chlorophyta</taxon>
        <taxon>Pyramimonadophyceae</taxon>
        <taxon>Pyramimonadales</taxon>
        <taxon>Pyramimonadaceae</taxon>
        <taxon>Cymbomonas</taxon>
    </lineage>
</organism>
<proteinExistence type="predicted"/>
<accession>A0AAE0KWY1</accession>
<feature type="compositionally biased region" description="Low complexity" evidence="1">
    <location>
        <begin position="138"/>
        <end position="150"/>
    </location>
</feature>
<dbReference type="Proteomes" id="UP001190700">
    <property type="component" value="Unassembled WGS sequence"/>
</dbReference>
<protein>
    <submittedName>
        <fullName evidence="3">Uncharacterized protein</fullName>
    </submittedName>
</protein>
<sequence length="343" mass="34763">MPPLTTAVDVAVLLTTLPATYEAMAPGEPADKSVPSAAISPATISNLAAETEPVVLQMPKPEIADDTTSAYAPVSPGSPPVESVSAQVLATPEADAGLNGGGTEEAAPKSEDIRAHTVEAPPPSSPPTTAIDAPSNTPIPADDAATAPDICGLAAPTPPAATPESTISRDAEAVKSAADDNTAEALWQPMVGAAVCGNNVEQSSETVTVVKCAGASQELAELAVDSTQPASTVATHKIAEGHTEISSMQVIETIDDSSPLTSPKTEGATTQTAAHMEIVFETTETKDTIDMIEAGNFPLAAKYPQSASTASVASSSSARLGSRYVAKKPTLSAGRLLICHVMM</sequence>
<evidence type="ECO:0000313" key="3">
    <source>
        <dbReference type="EMBL" id="KAK3263808.1"/>
    </source>
</evidence>
<feature type="region of interest" description="Disordered" evidence="1">
    <location>
        <begin position="66"/>
        <end position="86"/>
    </location>
</feature>
<feature type="signal peptide" evidence="2">
    <location>
        <begin position="1"/>
        <end position="23"/>
    </location>
</feature>
<evidence type="ECO:0000256" key="2">
    <source>
        <dbReference type="SAM" id="SignalP"/>
    </source>
</evidence>
<evidence type="ECO:0000313" key="4">
    <source>
        <dbReference type="Proteomes" id="UP001190700"/>
    </source>
</evidence>
<dbReference type="EMBL" id="LGRX02015028">
    <property type="protein sequence ID" value="KAK3263808.1"/>
    <property type="molecule type" value="Genomic_DNA"/>
</dbReference>
<gene>
    <name evidence="3" type="ORF">CYMTET_27411</name>
</gene>
<feature type="region of interest" description="Disordered" evidence="1">
    <location>
        <begin position="116"/>
        <end position="169"/>
    </location>
</feature>
<dbReference type="AlphaFoldDB" id="A0AAE0KWY1"/>
<feature type="chain" id="PRO_5042223788" evidence="2">
    <location>
        <begin position="24"/>
        <end position="343"/>
    </location>
</feature>
<comment type="caution">
    <text evidence="3">The sequence shown here is derived from an EMBL/GenBank/DDBJ whole genome shotgun (WGS) entry which is preliminary data.</text>
</comment>
<name>A0AAE0KWY1_9CHLO</name>
<reference evidence="3 4" key="1">
    <citation type="journal article" date="2015" name="Genome Biol. Evol.">
        <title>Comparative Genomics of a Bacterivorous Green Alga Reveals Evolutionary Causalities and Consequences of Phago-Mixotrophic Mode of Nutrition.</title>
        <authorList>
            <person name="Burns J.A."/>
            <person name="Paasch A."/>
            <person name="Narechania A."/>
            <person name="Kim E."/>
        </authorList>
    </citation>
    <scope>NUCLEOTIDE SEQUENCE [LARGE SCALE GENOMIC DNA]</scope>
    <source>
        <strain evidence="3 4">PLY_AMNH</strain>
    </source>
</reference>
<keyword evidence="4" id="KW-1185">Reference proteome</keyword>
<keyword evidence="2" id="KW-0732">Signal</keyword>